<keyword evidence="3 4" id="KW-0732">Signal</keyword>
<evidence type="ECO:0000259" key="5">
    <source>
        <dbReference type="Pfam" id="PF13407"/>
    </source>
</evidence>
<dbReference type="SUPFAM" id="SSF53822">
    <property type="entry name" value="Periplasmic binding protein-like I"/>
    <property type="match status" value="1"/>
</dbReference>
<dbReference type="GO" id="GO:0055085">
    <property type="term" value="P:transmembrane transport"/>
    <property type="evidence" value="ECO:0007669"/>
    <property type="project" value="UniProtKB-ARBA"/>
</dbReference>
<dbReference type="EMBL" id="LT963408">
    <property type="protein sequence ID" value="SOS33212.1"/>
    <property type="molecule type" value="Genomic_DNA"/>
</dbReference>
<dbReference type="PANTHER" id="PTHR46847:SF1">
    <property type="entry name" value="D-ALLOSE-BINDING PERIPLASMIC PROTEIN-RELATED"/>
    <property type="match status" value="1"/>
</dbReference>
<dbReference type="InterPro" id="IPR028082">
    <property type="entry name" value="Peripla_BP_I"/>
</dbReference>
<dbReference type="Pfam" id="PF13407">
    <property type="entry name" value="Peripla_BP_4"/>
    <property type="match status" value="1"/>
</dbReference>
<dbReference type="InterPro" id="IPR025997">
    <property type="entry name" value="SBP_2_dom"/>
</dbReference>
<evidence type="ECO:0000313" key="7">
    <source>
        <dbReference type="Proteomes" id="UP000238093"/>
    </source>
</evidence>
<gene>
    <name evidence="6" type="primary">mocB1</name>
    <name evidence="6" type="ORF">CFBP6411_01852</name>
</gene>
<feature type="chain" id="PRO_5014424032" evidence="4">
    <location>
        <begin position="21"/>
        <end position="308"/>
    </location>
</feature>
<feature type="domain" description="Periplasmic binding protein" evidence="5">
    <location>
        <begin position="24"/>
        <end position="283"/>
    </location>
</feature>
<dbReference type="GO" id="GO:0030246">
    <property type="term" value="F:carbohydrate binding"/>
    <property type="evidence" value="ECO:0007669"/>
    <property type="project" value="UniProtKB-ARBA"/>
</dbReference>
<evidence type="ECO:0000256" key="3">
    <source>
        <dbReference type="ARBA" id="ARBA00022729"/>
    </source>
</evidence>
<proteinExistence type="inferred from homology"/>
<dbReference type="PANTHER" id="PTHR46847">
    <property type="entry name" value="D-ALLOSE-BINDING PERIPLASMIC PROTEIN-RELATED"/>
    <property type="match status" value="1"/>
</dbReference>
<dbReference type="AlphaFoldDB" id="A0A2K4WBE8"/>
<dbReference type="Gene3D" id="3.40.50.2300">
    <property type="match status" value="2"/>
</dbReference>
<reference evidence="6 7" key="1">
    <citation type="submission" date="2017-11" db="EMBL/GenBank/DDBJ databases">
        <authorList>
            <person name="Han C.G."/>
        </authorList>
    </citation>
    <scope>NUCLEOTIDE SEQUENCE [LARGE SCALE GENOMIC DNA]</scope>
    <source>
        <strain evidence="6">CFBP6411</strain>
    </source>
</reference>
<organism evidence="6 7">
    <name type="scientific">Pseudomonas syringae group genomosp. 3</name>
    <dbReference type="NCBI Taxonomy" id="251701"/>
    <lineage>
        <taxon>Bacteria</taxon>
        <taxon>Pseudomonadati</taxon>
        <taxon>Pseudomonadota</taxon>
        <taxon>Gammaproteobacteria</taxon>
        <taxon>Pseudomonadales</taxon>
        <taxon>Pseudomonadaceae</taxon>
        <taxon>Pseudomonas</taxon>
    </lineage>
</organism>
<dbReference type="Proteomes" id="UP000238093">
    <property type="component" value="Chromosome I"/>
</dbReference>
<sequence length="308" mass="33460">MKKRFIPLLIAALFTPLALADVRIGVSIAQVDDVFLAQMRDYMAAHAKQMPGVTLQFEDAQGDVVRQLSQVQNLTAQGVDAIIVNPVDTAATQSITQNALQANIPLVYVNRRPDSVQLPKGVGYVGSDEIKAGQLQMRYLAEQMGGKGNLAIMLGLLSNNATHNRTQGVKEVLKEFPNIHIVEEQSAEWQRSKAMDLMNNWIVSGKKIDAVAANADEMAIGAAMAIQQSGMKPGKDILVGGSDGGSAGLEAIKNDQLIVTVYQDNKGQADGSIDLVLKMIRKEPYVSELTIPYQLITKANYKNFLKPQ</sequence>
<feature type="signal peptide" evidence="4">
    <location>
        <begin position="1"/>
        <end position="20"/>
    </location>
</feature>
<evidence type="ECO:0000256" key="1">
    <source>
        <dbReference type="ARBA" id="ARBA00004196"/>
    </source>
</evidence>
<dbReference type="RefSeq" id="WP_104698401.1">
    <property type="nucleotide sequence ID" value="NZ_LT963408.1"/>
</dbReference>
<accession>A0A2K4WBE8</accession>
<dbReference type="CDD" id="cd06301">
    <property type="entry name" value="PBP1_rhizopine_binding-like"/>
    <property type="match status" value="1"/>
</dbReference>
<name>A0A2K4WBE8_9PSED</name>
<protein>
    <submittedName>
        <fullName evidence="6">Putative rhizopine-binding protein</fullName>
    </submittedName>
</protein>
<dbReference type="GO" id="GO:0030313">
    <property type="term" value="C:cell envelope"/>
    <property type="evidence" value="ECO:0007669"/>
    <property type="project" value="UniProtKB-SubCell"/>
</dbReference>
<evidence type="ECO:0000256" key="2">
    <source>
        <dbReference type="ARBA" id="ARBA00007639"/>
    </source>
</evidence>
<comment type="subcellular location">
    <subcellularLocation>
        <location evidence="1">Cell envelope</location>
    </subcellularLocation>
</comment>
<evidence type="ECO:0000313" key="6">
    <source>
        <dbReference type="EMBL" id="SOS33212.1"/>
    </source>
</evidence>
<evidence type="ECO:0000256" key="4">
    <source>
        <dbReference type="SAM" id="SignalP"/>
    </source>
</evidence>
<comment type="similarity">
    <text evidence="2">Belongs to the bacterial solute-binding protein 2 family.</text>
</comment>